<feature type="region of interest" description="Disordered" evidence="1">
    <location>
        <begin position="119"/>
        <end position="145"/>
    </location>
</feature>
<dbReference type="EMBL" id="MU004183">
    <property type="protein sequence ID" value="KAF2500869.1"/>
    <property type="molecule type" value="Genomic_DNA"/>
</dbReference>
<reference evidence="2" key="1">
    <citation type="journal article" date="2020" name="Stud. Mycol.">
        <title>101 Dothideomycetes genomes: a test case for predicting lifestyles and emergence of pathogens.</title>
        <authorList>
            <person name="Haridas S."/>
            <person name="Albert R."/>
            <person name="Binder M."/>
            <person name="Bloem J."/>
            <person name="Labutti K."/>
            <person name="Salamov A."/>
            <person name="Andreopoulos B."/>
            <person name="Baker S."/>
            <person name="Barry K."/>
            <person name="Bills G."/>
            <person name="Bluhm B."/>
            <person name="Cannon C."/>
            <person name="Castanera R."/>
            <person name="Culley D."/>
            <person name="Daum C."/>
            <person name="Ezra D."/>
            <person name="Gonzalez J."/>
            <person name="Henrissat B."/>
            <person name="Kuo A."/>
            <person name="Liang C."/>
            <person name="Lipzen A."/>
            <person name="Lutzoni F."/>
            <person name="Magnuson J."/>
            <person name="Mondo S."/>
            <person name="Nolan M."/>
            <person name="Ohm R."/>
            <person name="Pangilinan J."/>
            <person name="Park H.-J."/>
            <person name="Ramirez L."/>
            <person name="Alfaro M."/>
            <person name="Sun H."/>
            <person name="Tritt A."/>
            <person name="Yoshinaga Y."/>
            <person name="Zwiers L.-H."/>
            <person name="Turgeon B."/>
            <person name="Goodwin S."/>
            <person name="Spatafora J."/>
            <person name="Crous P."/>
            <person name="Grigoriev I."/>
        </authorList>
    </citation>
    <scope>NUCLEOTIDE SEQUENCE</scope>
    <source>
        <strain evidence="2">CBS 269.34</strain>
    </source>
</reference>
<accession>A0A6A6R8C4</accession>
<organism evidence="2 3">
    <name type="scientific">Lophium mytilinum</name>
    <dbReference type="NCBI Taxonomy" id="390894"/>
    <lineage>
        <taxon>Eukaryota</taxon>
        <taxon>Fungi</taxon>
        <taxon>Dikarya</taxon>
        <taxon>Ascomycota</taxon>
        <taxon>Pezizomycotina</taxon>
        <taxon>Dothideomycetes</taxon>
        <taxon>Pleosporomycetidae</taxon>
        <taxon>Mytilinidiales</taxon>
        <taxon>Mytilinidiaceae</taxon>
        <taxon>Lophium</taxon>
    </lineage>
</organism>
<gene>
    <name evidence="2" type="ORF">BU16DRAFT_557319</name>
</gene>
<dbReference type="AlphaFoldDB" id="A0A6A6R8C4"/>
<dbReference type="OrthoDB" id="10567667at2759"/>
<feature type="region of interest" description="Disordered" evidence="1">
    <location>
        <begin position="1"/>
        <end position="74"/>
    </location>
</feature>
<sequence>MGPPPGAIPWPYTGPNGVNPYPGPAQGPPIRAGGPPSHTTPFPAPYNGNPFPPPSQMYGAGAPPGSIPFPYTGPRGMNPYPGPAMGPSLYAGGPPTNSTPVQGAYNPYGAYPMSIVARPTEGQNRGHNGAGLNRAWGQLGAPGRR</sequence>
<proteinExistence type="predicted"/>
<protein>
    <submittedName>
        <fullName evidence="2">Uncharacterized protein</fullName>
    </submittedName>
</protein>
<keyword evidence="3" id="KW-1185">Reference proteome</keyword>
<evidence type="ECO:0000313" key="3">
    <source>
        <dbReference type="Proteomes" id="UP000799750"/>
    </source>
</evidence>
<name>A0A6A6R8C4_9PEZI</name>
<evidence type="ECO:0000313" key="2">
    <source>
        <dbReference type="EMBL" id="KAF2500869.1"/>
    </source>
</evidence>
<evidence type="ECO:0000256" key="1">
    <source>
        <dbReference type="SAM" id="MobiDB-lite"/>
    </source>
</evidence>
<dbReference type="Proteomes" id="UP000799750">
    <property type="component" value="Unassembled WGS sequence"/>
</dbReference>